<dbReference type="Pfam" id="PF05472">
    <property type="entry name" value="Ter"/>
    <property type="match status" value="1"/>
</dbReference>
<gene>
    <name evidence="1" type="ORF">PS704_01140</name>
</gene>
<sequence>MMQKNLHDLRGVLLDDPSLEINILWKVPPQKFGTNVIAQRLFDGFAGSALLEAMSNFSGEEAWARKRPIRFPGLVRVSPETFRIVKEVCESKYQLRASLNALSKSQRQKFWSKFPTWTGIEVRRFPILIESAKAIRFYWFLNSSLKKMSATNWAAKIRQQIANEFKISSAIRDRLIELRRRELAYFETVNPDLVVGEFRTTRPSIKGRVVFQDGSARIYNASLPFIFCDDVSDIVINPLKDLYDYCPPGHARNAHHVRAKLMVDPITPGSNFYCYQSRYQSDFADPMKF</sequence>
<dbReference type="AlphaFoldDB" id="A0A5E7B641"/>
<dbReference type="InterPro" id="IPR008865">
    <property type="entry name" value="DNA_replication_term_site-bd"/>
</dbReference>
<evidence type="ECO:0000313" key="1">
    <source>
        <dbReference type="EMBL" id="VVN81453.1"/>
    </source>
</evidence>
<protein>
    <submittedName>
        <fullName evidence="1">Uncharacterized protein</fullName>
    </submittedName>
</protein>
<name>A0A5E7B641_PSEFL</name>
<organism evidence="1 2">
    <name type="scientific">Pseudomonas fluorescens</name>
    <dbReference type="NCBI Taxonomy" id="294"/>
    <lineage>
        <taxon>Bacteria</taxon>
        <taxon>Pseudomonadati</taxon>
        <taxon>Pseudomonadota</taxon>
        <taxon>Gammaproteobacteria</taxon>
        <taxon>Pseudomonadales</taxon>
        <taxon>Pseudomonadaceae</taxon>
        <taxon>Pseudomonas</taxon>
    </lineage>
</organism>
<accession>A0A5E7B641</accession>
<dbReference type="SUPFAM" id="SSF56596">
    <property type="entry name" value="Replication terminator protein (Tus)"/>
    <property type="match status" value="1"/>
</dbReference>
<dbReference type="GO" id="GO:0006274">
    <property type="term" value="P:DNA replication termination"/>
    <property type="evidence" value="ECO:0007669"/>
    <property type="project" value="InterPro"/>
</dbReference>
<evidence type="ECO:0000313" key="2">
    <source>
        <dbReference type="Proteomes" id="UP000326557"/>
    </source>
</evidence>
<dbReference type="Proteomes" id="UP000326557">
    <property type="component" value="Unassembled WGS sequence"/>
</dbReference>
<dbReference type="InterPro" id="IPR036384">
    <property type="entry name" value="Tus_sf"/>
</dbReference>
<dbReference type="GO" id="GO:0005737">
    <property type="term" value="C:cytoplasm"/>
    <property type="evidence" value="ECO:0007669"/>
    <property type="project" value="InterPro"/>
</dbReference>
<dbReference type="EMBL" id="CABVHP010000002">
    <property type="protein sequence ID" value="VVN81453.1"/>
    <property type="molecule type" value="Genomic_DNA"/>
</dbReference>
<dbReference type="GO" id="GO:0003677">
    <property type="term" value="F:DNA binding"/>
    <property type="evidence" value="ECO:0007669"/>
    <property type="project" value="InterPro"/>
</dbReference>
<proteinExistence type="predicted"/>
<reference evidence="1 2" key="1">
    <citation type="submission" date="2019-09" db="EMBL/GenBank/DDBJ databases">
        <authorList>
            <person name="Chandra G."/>
            <person name="Truman W A."/>
        </authorList>
    </citation>
    <scope>NUCLEOTIDE SEQUENCE [LARGE SCALE GENOMIC DNA]</scope>
    <source>
        <strain evidence="1">PS704</strain>
    </source>
</reference>